<feature type="domain" description="SLH" evidence="3">
    <location>
        <begin position="1139"/>
        <end position="1201"/>
    </location>
</feature>
<keyword evidence="5" id="KW-1185">Reference proteome</keyword>
<feature type="chain" id="PRO_5047497360" evidence="2">
    <location>
        <begin position="25"/>
        <end position="1201"/>
    </location>
</feature>
<dbReference type="InterPro" id="IPR053139">
    <property type="entry name" value="Surface_bspA-like"/>
</dbReference>
<accession>A0ABV1G6J1</accession>
<name>A0ABV1G6J1_9FIRM</name>
<reference evidence="4 5" key="1">
    <citation type="submission" date="2024-03" db="EMBL/GenBank/DDBJ databases">
        <title>Human intestinal bacterial collection.</title>
        <authorList>
            <person name="Pauvert C."/>
            <person name="Hitch T.C.A."/>
            <person name="Clavel T."/>
        </authorList>
    </citation>
    <scope>NUCLEOTIDE SEQUENCE [LARGE SCALE GENOMIC DNA]</scope>
    <source>
        <strain evidence="4 5">CLA-AA-H192</strain>
    </source>
</reference>
<dbReference type="PANTHER" id="PTHR45661:SF3">
    <property type="entry name" value="IG-LIKE DOMAIN-CONTAINING PROTEIN"/>
    <property type="match status" value="1"/>
</dbReference>
<dbReference type="Proteomes" id="UP001491552">
    <property type="component" value="Unassembled WGS sequence"/>
</dbReference>
<dbReference type="RefSeq" id="WP_349135727.1">
    <property type="nucleotide sequence ID" value="NZ_JBBMFF010000208.1"/>
</dbReference>
<gene>
    <name evidence="4" type="ORF">WMO66_07170</name>
</gene>
<dbReference type="PROSITE" id="PS51272">
    <property type="entry name" value="SLH"/>
    <property type="match status" value="3"/>
</dbReference>
<protein>
    <submittedName>
        <fullName evidence="4">Leucine-rich repeat protein</fullName>
    </submittedName>
</protein>
<proteinExistence type="predicted"/>
<sequence>MKRIILSLLLTLSLTLSLLPAVNAAGIPGEEKLPGEAGYGFTYAFVSPTTIEITAYYGYEAEVTVPSTIDGYTVVGIQSFHNEEGYSNPNIFVRKVVLPETVTYIADGAFYDGDDWSAKTHFELREIVLPQSLKTIGKNAFYHNYYLQKIDIPAGVTEIGAGAFAKCQNLSDITIRGENTLLHGGAFGEKSGYSVGAFAGKLRELHQQWLYDDSASDFFIWQGQLLDYRGTSKMPVIPDTVKVIGASAFWRSDITGVTIPSSVKLIGASAFYECASLTSVDIPGSVERIDNNAFCDCTGMTSVKLNKGLKVIGEGGFNDCDGLTRLVLPEGLTTLEERAFYDCENIERFTFPKSLTDMEDSSIYTSKWYEGLADGTELYCGSVFLGCKGQKYPSKLTVRPGTKMVRIEQDDLDGVNELILPDGLESLSVTEGGGSIAKLTVPESVHYINLRKFAHLTDLKLPTTAVLEESCFSGCYQIKNLTIPKGNTTLKGLSVGRTAHVVLPDDVLEVRGPISNGDPYNNKDGNSNLKSIDLKNVRILTGGALSDCVALESVTLPDSLITLGGGVFSGCARLRSIKGGKNVRQIGDGCFSGCTTLTDFGELEKNVTHVGSWAFQNCGWFHDQPNGVVYFGKAAYAYKGSMAEGTVLSLKDGTVSVTYEFLAGQIELNPTFDQPNLAGLILPQSCKYVDAYAFAGAKNMKFIDLGGVQYIGREAFNNSACESIVLPDSVRFVGSNAFSAPSIKAIHLNDGLRVLDEGAFFTYGKGKGVTIPASVAYIGYQAFGYCPVDPDNEFAGLTKIDGFVIRGTTGTAAQTYAVDNEFTFETGACTAHQPVTETVAPTCRTGGFTRTVCAVCGAVTASANTAPIAHKPVANDPIEATCTRPGYTGGTHCAFCGLTLTQPTQTPALGHDEVVATEEYEYSAYYGMIRHYCRRCELKWYETDGDSGHVHDYTYRTDTVYPTCINAGYTEHFCACGESYRDGYTAALGHNYVNGVCSRCGNVEGTCDGGDACPSKPYHDVDTGRWYHEGVDYAIAHGLMNGVGNGMFEPESSMTRAMLVTVLWRYAGSPAGWENPFTDVPNGSWFTQAVAWAAENGIVNGVGNGMFEPDSNITREQMAAILFRYAAMSGFDTSARGNLDQYPDRGDVSGYAVEPLSWAVAEGLIKGTDNGNGILLDPQGNATRAQVATIIMRFIRTAASK</sequence>
<keyword evidence="1" id="KW-0677">Repeat</keyword>
<dbReference type="InterPro" id="IPR026906">
    <property type="entry name" value="LRR_5"/>
</dbReference>
<dbReference type="InterPro" id="IPR032675">
    <property type="entry name" value="LRR_dom_sf"/>
</dbReference>
<feature type="domain" description="SLH" evidence="3">
    <location>
        <begin position="1014"/>
        <end position="1072"/>
    </location>
</feature>
<dbReference type="Gene3D" id="3.80.10.10">
    <property type="entry name" value="Ribonuclease Inhibitor"/>
    <property type="match status" value="4"/>
</dbReference>
<dbReference type="Pfam" id="PF13306">
    <property type="entry name" value="LRR_5"/>
    <property type="match status" value="5"/>
</dbReference>
<feature type="domain" description="SLH" evidence="3">
    <location>
        <begin position="1073"/>
        <end position="1136"/>
    </location>
</feature>
<evidence type="ECO:0000313" key="4">
    <source>
        <dbReference type="EMBL" id="MEQ2511027.1"/>
    </source>
</evidence>
<evidence type="ECO:0000259" key="3">
    <source>
        <dbReference type="PROSITE" id="PS51272"/>
    </source>
</evidence>
<evidence type="ECO:0000313" key="5">
    <source>
        <dbReference type="Proteomes" id="UP001491552"/>
    </source>
</evidence>
<dbReference type="PANTHER" id="PTHR45661">
    <property type="entry name" value="SURFACE ANTIGEN"/>
    <property type="match status" value="1"/>
</dbReference>
<evidence type="ECO:0000256" key="2">
    <source>
        <dbReference type="SAM" id="SignalP"/>
    </source>
</evidence>
<feature type="signal peptide" evidence="2">
    <location>
        <begin position="1"/>
        <end position="24"/>
    </location>
</feature>
<dbReference type="SUPFAM" id="SSF52058">
    <property type="entry name" value="L domain-like"/>
    <property type="match status" value="1"/>
</dbReference>
<comment type="caution">
    <text evidence="4">The sequence shown here is derived from an EMBL/GenBank/DDBJ whole genome shotgun (WGS) entry which is preliminary data.</text>
</comment>
<organism evidence="4 5">
    <name type="scientific">Faecousia intestinalis</name>
    <dbReference type="NCBI Taxonomy" id="3133167"/>
    <lineage>
        <taxon>Bacteria</taxon>
        <taxon>Bacillati</taxon>
        <taxon>Bacillota</taxon>
        <taxon>Clostridia</taxon>
        <taxon>Eubacteriales</taxon>
        <taxon>Oscillospiraceae</taxon>
        <taxon>Faecousia</taxon>
    </lineage>
</organism>
<keyword evidence="2" id="KW-0732">Signal</keyword>
<dbReference type="Pfam" id="PF00395">
    <property type="entry name" value="SLH"/>
    <property type="match status" value="3"/>
</dbReference>
<evidence type="ECO:0000256" key="1">
    <source>
        <dbReference type="ARBA" id="ARBA00022737"/>
    </source>
</evidence>
<dbReference type="InterPro" id="IPR001119">
    <property type="entry name" value="SLH_dom"/>
</dbReference>
<dbReference type="EMBL" id="JBBMFF010000208">
    <property type="protein sequence ID" value="MEQ2511027.1"/>
    <property type="molecule type" value="Genomic_DNA"/>
</dbReference>